<evidence type="ECO:0000259" key="2">
    <source>
        <dbReference type="Pfam" id="PF03781"/>
    </source>
</evidence>
<accession>A0ABY9HT86</accession>
<dbReference type="SUPFAM" id="SSF56436">
    <property type="entry name" value="C-type lectin-like"/>
    <property type="match status" value="1"/>
</dbReference>
<evidence type="ECO:0000256" key="1">
    <source>
        <dbReference type="SAM" id="MobiDB-lite"/>
    </source>
</evidence>
<dbReference type="InterPro" id="IPR016187">
    <property type="entry name" value="CTDL_fold"/>
</dbReference>
<protein>
    <submittedName>
        <fullName evidence="3">Formylglycine-generating enzyme family protein</fullName>
    </submittedName>
</protein>
<evidence type="ECO:0000313" key="3">
    <source>
        <dbReference type="EMBL" id="WLQ37614.1"/>
    </source>
</evidence>
<dbReference type="InterPro" id="IPR005532">
    <property type="entry name" value="SUMF_dom"/>
</dbReference>
<feature type="region of interest" description="Disordered" evidence="1">
    <location>
        <begin position="1"/>
        <end position="22"/>
    </location>
</feature>
<organism evidence="3 4">
    <name type="scientific">Streptomyces castrisilvae</name>
    <dbReference type="NCBI Taxonomy" id="3033811"/>
    <lineage>
        <taxon>Bacteria</taxon>
        <taxon>Bacillati</taxon>
        <taxon>Actinomycetota</taxon>
        <taxon>Actinomycetes</taxon>
        <taxon>Kitasatosporales</taxon>
        <taxon>Streptomycetaceae</taxon>
        <taxon>Streptomyces</taxon>
    </lineage>
</organism>
<reference evidence="3 4" key="1">
    <citation type="submission" date="2023-03" db="EMBL/GenBank/DDBJ databases">
        <title>Isolation and description of six Streptomyces strains from soil environments, able to metabolize different microbial glucans.</title>
        <authorList>
            <person name="Widen T."/>
            <person name="Larsbrink J."/>
        </authorList>
    </citation>
    <scope>NUCLEOTIDE SEQUENCE [LARGE SCALE GENOMIC DNA]</scope>
    <source>
        <strain evidence="3 4">Mut1</strain>
    </source>
</reference>
<dbReference type="Proteomes" id="UP001239522">
    <property type="component" value="Chromosome"/>
</dbReference>
<dbReference type="Gene3D" id="3.90.1580.10">
    <property type="entry name" value="paralog of FGE (formylglycine-generating enzyme)"/>
    <property type="match status" value="1"/>
</dbReference>
<dbReference type="InterPro" id="IPR042095">
    <property type="entry name" value="SUMF_sf"/>
</dbReference>
<dbReference type="InterPro" id="IPR051043">
    <property type="entry name" value="Sulfatase_Mod_Factor_Kinase"/>
</dbReference>
<name>A0ABY9HT86_9ACTN</name>
<dbReference type="EMBL" id="CP120997">
    <property type="protein sequence ID" value="WLQ37614.1"/>
    <property type="molecule type" value="Genomic_DNA"/>
</dbReference>
<feature type="domain" description="Sulfatase-modifying factor enzyme-like" evidence="2">
    <location>
        <begin position="39"/>
        <end position="322"/>
    </location>
</feature>
<gene>
    <name evidence="3" type="ORF">P8A18_31090</name>
</gene>
<dbReference type="PANTHER" id="PTHR23150:SF19">
    <property type="entry name" value="FORMYLGLYCINE-GENERATING ENZYME"/>
    <property type="match status" value="1"/>
</dbReference>
<evidence type="ECO:0000313" key="4">
    <source>
        <dbReference type="Proteomes" id="UP001239522"/>
    </source>
</evidence>
<dbReference type="Pfam" id="PF03781">
    <property type="entry name" value="FGE-sulfatase"/>
    <property type="match status" value="1"/>
</dbReference>
<dbReference type="RefSeq" id="WP_306059971.1">
    <property type="nucleotide sequence ID" value="NZ_CP120997.1"/>
</dbReference>
<proteinExistence type="predicted"/>
<dbReference type="PANTHER" id="PTHR23150">
    <property type="entry name" value="SULFATASE MODIFYING FACTOR 1, 2"/>
    <property type="match status" value="1"/>
</dbReference>
<sequence>MSACCGPGRGSTAPAATVDSTTPPADFAVPARSTADLLRGTVAVPGGPFLMGGADEDAFPADGEGPVREVVLAPFRIDAACVTNAAFARFVKATGYRTEAELIGWSYVFGPFVPPGARHAVLPGTVPGAPWWNAVAGASWRAPEGPGTSIGDRRDHPVVHVSWHDASAYARWAGKRLPTEAEWEKAARGGLARARFPWGDELTPKGRHRCNIWQGDFPVRNTREDGYAGTAPVKAYAPNGYGLHNVAGNVWEWCADRFSADWHVPDRPETRVDPVGPPDGAGRVLRGGSHLCHRSYCNRYRVAARTSNTPDSTTGHGGFRCAVSVDA</sequence>
<keyword evidence="4" id="KW-1185">Reference proteome</keyword>